<evidence type="ECO:0000259" key="2">
    <source>
        <dbReference type="Pfam" id="PF06985"/>
    </source>
</evidence>
<feature type="region of interest" description="Disordered" evidence="1">
    <location>
        <begin position="591"/>
        <end position="617"/>
    </location>
</feature>
<dbReference type="InterPro" id="IPR010730">
    <property type="entry name" value="HET"/>
</dbReference>
<proteinExistence type="predicted"/>
<dbReference type="EMBL" id="ML986765">
    <property type="protein sequence ID" value="KAF2258418.1"/>
    <property type="molecule type" value="Genomic_DNA"/>
</dbReference>
<feature type="domain" description="Heterokaryon incompatibility" evidence="2">
    <location>
        <begin position="99"/>
        <end position="257"/>
    </location>
</feature>
<organism evidence="3 4">
    <name type="scientific">Lojkania enalia</name>
    <dbReference type="NCBI Taxonomy" id="147567"/>
    <lineage>
        <taxon>Eukaryota</taxon>
        <taxon>Fungi</taxon>
        <taxon>Dikarya</taxon>
        <taxon>Ascomycota</taxon>
        <taxon>Pezizomycotina</taxon>
        <taxon>Dothideomycetes</taxon>
        <taxon>Pleosporomycetidae</taxon>
        <taxon>Pleosporales</taxon>
        <taxon>Pleosporales incertae sedis</taxon>
        <taxon>Lojkania</taxon>
    </lineage>
</organism>
<dbReference type="PANTHER" id="PTHR24148:SF64">
    <property type="entry name" value="HETEROKARYON INCOMPATIBILITY DOMAIN-CONTAINING PROTEIN"/>
    <property type="match status" value="1"/>
</dbReference>
<dbReference type="Proteomes" id="UP000800093">
    <property type="component" value="Unassembled WGS sequence"/>
</dbReference>
<accession>A0A9P4MYD1</accession>
<protein>
    <recommendedName>
        <fullName evidence="2">Heterokaryon incompatibility domain-containing protein</fullName>
    </recommendedName>
</protein>
<sequence length="731" mass="82400">MENDLQLTFGQIFNNNLDALHSQLLEIQHIQANRLDSEKWVQRLRFLDISCLPDLADNSSLRAHKVRRGRSHNSVRARPTYHLTIPLTSRTSIHQNTEYVAVSWPWGAAKEPHAPSRFTFDVQRRSSRVPHKSEFPDHFMERVLRFAQFVKIDYIWVDKESIYQDNSRDKDLGVQIMDVVYGYSTSAAGLLTTQIEHQHDIDALSALLSREIFVHPGDTQNPQFNLHEGHKTLIAIEKVVERILADKWWERAWIFQEDHLASDRMVLLVPHSADIDKSGHHGFGNIEGELLIKLPEFKQAVTLFCIAARPNKIYIEQWMRKAKQYNIWNKRIYRTTPPAPQTSSSTTQTISSYPTTTLSILEGICHRDIAKEEDRIAILANAAKFSTRIDISPSSQLLSSPHSLSAALLTLILLNGEILKDSCKPSMPQGDILNHTLLSYLKACQAQLIAPSSHFSQTYIDHCRFNAPLITRAGLLVPGFLFRLLSPIPSLTPFTLPVEKRWALRLDDQHARGKLSSGQYNAIVLLIIHLKAFYRPNLPFARFLTTQLSQSAYRKHPQTAPCVQYIRKNLSALAAALMNGTPVQLARLENSSPSFSFSNEDDNKEGEEEGEPEPSAIFILPPQSSSHVFTAWDNGLQGQGMERLASLQVRMCRQPVDSSSSSSSSGSQTSLFSSKDADSSSDSNLDIEADAVFLRCRGWVNGVWCVRGKRVRKCVVAVPGLSDMDDFDEGE</sequence>
<evidence type="ECO:0000256" key="1">
    <source>
        <dbReference type="SAM" id="MobiDB-lite"/>
    </source>
</evidence>
<keyword evidence="4" id="KW-1185">Reference proteome</keyword>
<dbReference type="Pfam" id="PF06985">
    <property type="entry name" value="HET"/>
    <property type="match status" value="1"/>
</dbReference>
<name>A0A9P4MYD1_9PLEO</name>
<dbReference type="PANTHER" id="PTHR24148">
    <property type="entry name" value="ANKYRIN REPEAT DOMAIN-CONTAINING PROTEIN 39 HOMOLOG-RELATED"/>
    <property type="match status" value="1"/>
</dbReference>
<evidence type="ECO:0000313" key="4">
    <source>
        <dbReference type="Proteomes" id="UP000800093"/>
    </source>
</evidence>
<gene>
    <name evidence="3" type="ORF">CC78DRAFT_537790</name>
</gene>
<feature type="region of interest" description="Disordered" evidence="1">
    <location>
        <begin position="655"/>
        <end position="682"/>
    </location>
</feature>
<dbReference type="AlphaFoldDB" id="A0A9P4MYD1"/>
<dbReference type="OrthoDB" id="270167at2759"/>
<feature type="compositionally biased region" description="Low complexity" evidence="1">
    <location>
        <begin position="658"/>
        <end position="682"/>
    </location>
</feature>
<dbReference type="InterPro" id="IPR052895">
    <property type="entry name" value="HetReg/Transcr_Mod"/>
</dbReference>
<evidence type="ECO:0000313" key="3">
    <source>
        <dbReference type="EMBL" id="KAF2258418.1"/>
    </source>
</evidence>
<comment type="caution">
    <text evidence="3">The sequence shown here is derived from an EMBL/GenBank/DDBJ whole genome shotgun (WGS) entry which is preliminary data.</text>
</comment>
<reference evidence="4" key="1">
    <citation type="journal article" date="2020" name="Stud. Mycol.">
        <title>101 Dothideomycetes genomes: A test case for predicting lifestyles and emergence of pathogens.</title>
        <authorList>
            <person name="Haridas S."/>
            <person name="Albert R."/>
            <person name="Binder M."/>
            <person name="Bloem J."/>
            <person name="LaButti K."/>
            <person name="Salamov A."/>
            <person name="Andreopoulos B."/>
            <person name="Baker S."/>
            <person name="Barry K."/>
            <person name="Bills G."/>
            <person name="Bluhm B."/>
            <person name="Cannon C."/>
            <person name="Castanera R."/>
            <person name="Culley D."/>
            <person name="Daum C."/>
            <person name="Ezra D."/>
            <person name="Gonzalez J."/>
            <person name="Henrissat B."/>
            <person name="Kuo A."/>
            <person name="Liang C."/>
            <person name="Lipzen A."/>
            <person name="Lutzoni F."/>
            <person name="Magnuson J."/>
            <person name="Mondo S."/>
            <person name="Nolan M."/>
            <person name="Ohm R."/>
            <person name="Pangilinan J."/>
            <person name="Park H.-J."/>
            <person name="Ramirez L."/>
            <person name="Alfaro M."/>
            <person name="Sun H."/>
            <person name="Tritt A."/>
            <person name="Yoshinaga Y."/>
            <person name="Zwiers L.-H."/>
            <person name="Turgeon B."/>
            <person name="Goodwin S."/>
            <person name="Spatafora J."/>
            <person name="Crous P."/>
            <person name="Grigoriev I."/>
        </authorList>
    </citation>
    <scope>NUCLEOTIDE SEQUENCE [LARGE SCALE GENOMIC DNA]</scope>
    <source>
        <strain evidence="4">CBS 304.66</strain>
    </source>
</reference>
<feature type="compositionally biased region" description="Acidic residues" evidence="1">
    <location>
        <begin position="599"/>
        <end position="612"/>
    </location>
</feature>